<dbReference type="GO" id="GO:0005737">
    <property type="term" value="C:cytoplasm"/>
    <property type="evidence" value="ECO:0007669"/>
    <property type="project" value="TreeGrafter"/>
</dbReference>
<evidence type="ECO:0000259" key="1">
    <source>
        <dbReference type="Pfam" id="PF01370"/>
    </source>
</evidence>
<reference evidence="3" key="1">
    <citation type="submission" date="2019-04" db="EMBL/GenBank/DDBJ databases">
        <title>Friends and foes A comparative genomics studyof 23 Aspergillus species from section Flavi.</title>
        <authorList>
            <consortium name="DOE Joint Genome Institute"/>
            <person name="Kjaerbolling I."/>
            <person name="Vesth T."/>
            <person name="Frisvad J.C."/>
            <person name="Nybo J.L."/>
            <person name="Theobald S."/>
            <person name="Kildgaard S."/>
            <person name="Isbrandt T."/>
            <person name="Kuo A."/>
            <person name="Sato A."/>
            <person name="Lyhne E.K."/>
            <person name="Kogle M.E."/>
            <person name="Wiebenga A."/>
            <person name="Kun R.S."/>
            <person name="Lubbers R.J."/>
            <person name="Makela M.R."/>
            <person name="Barry K."/>
            <person name="Chovatia M."/>
            <person name="Clum A."/>
            <person name="Daum C."/>
            <person name="Haridas S."/>
            <person name="He G."/>
            <person name="LaButti K."/>
            <person name="Lipzen A."/>
            <person name="Mondo S."/>
            <person name="Riley R."/>
            <person name="Salamov A."/>
            <person name="Simmons B.A."/>
            <person name="Magnuson J.K."/>
            <person name="Henrissat B."/>
            <person name="Mortensen U.H."/>
            <person name="Larsen T.O."/>
            <person name="Devries R.P."/>
            <person name="Grigoriev I.V."/>
            <person name="Machida M."/>
            <person name="Baker S.E."/>
            <person name="Andersen M.R."/>
        </authorList>
    </citation>
    <scope>NUCLEOTIDE SEQUENCE [LARGE SCALE GENOMIC DNA]</scope>
    <source>
        <strain evidence="3">CBS 553.77</strain>
    </source>
</reference>
<dbReference type="GO" id="GO:0004029">
    <property type="term" value="F:aldehyde dehydrogenase (NAD+) activity"/>
    <property type="evidence" value="ECO:0007669"/>
    <property type="project" value="TreeGrafter"/>
</dbReference>
<name>A0A5N6Z844_9EURO</name>
<proteinExistence type="predicted"/>
<dbReference type="PANTHER" id="PTHR48079">
    <property type="entry name" value="PROTEIN YEEZ"/>
    <property type="match status" value="1"/>
</dbReference>
<dbReference type="PANTHER" id="PTHR48079:SF5">
    <property type="entry name" value="DEPENDENT EPIMERASE_DEHYDRATASE, PUTATIVE (AFU_ORTHOLOGUE AFUA_7G00180)-RELATED"/>
    <property type="match status" value="1"/>
</dbReference>
<accession>A0A5N6Z844</accession>
<keyword evidence="3" id="KW-1185">Reference proteome</keyword>
<dbReference type="InterPro" id="IPR036291">
    <property type="entry name" value="NAD(P)-bd_dom_sf"/>
</dbReference>
<dbReference type="SUPFAM" id="SSF51735">
    <property type="entry name" value="NAD(P)-binding Rossmann-fold domains"/>
    <property type="match status" value="1"/>
</dbReference>
<sequence length="268" mass="28663">MPSQKIFVTGATGYISRVVSEQAVQAGHSVRGLSRRPEGDELLPKLGSIPVRGTLTDFPILARESRTADMVFHLVFDHDWSQPYEQLLKLEPDALDAIARVLIGTNKPLVTTSGTLIVAPDPDGGETDETAPLLERPILPRHLAEEHALAYAARGVRVTANWLPQYVCGRETPHGFAAESIKLAARSGESAFVGDGEHYCSSVCVDDAARLYFPVAEGAGAGEVFNGTGNTDTTYRAMATAIGKTVGVPVAERLKKEIQSGMLTPGLL</sequence>
<dbReference type="InterPro" id="IPR001509">
    <property type="entry name" value="Epimerase_deHydtase"/>
</dbReference>
<dbReference type="OrthoDB" id="10262413at2759"/>
<feature type="domain" description="NAD-dependent epimerase/dehydratase" evidence="1">
    <location>
        <begin position="6"/>
        <end position="226"/>
    </location>
</feature>
<dbReference type="EMBL" id="ML739087">
    <property type="protein sequence ID" value="KAE8353842.1"/>
    <property type="molecule type" value="Genomic_DNA"/>
</dbReference>
<evidence type="ECO:0000313" key="2">
    <source>
        <dbReference type="EMBL" id="KAE8353842.1"/>
    </source>
</evidence>
<dbReference type="Pfam" id="PF01370">
    <property type="entry name" value="Epimerase"/>
    <property type="match status" value="1"/>
</dbReference>
<dbReference type="AlphaFoldDB" id="A0A5N6Z844"/>
<gene>
    <name evidence="2" type="ORF">BDV28DRAFT_164660</name>
</gene>
<organism evidence="2 3">
    <name type="scientific">Aspergillus coremiiformis</name>
    <dbReference type="NCBI Taxonomy" id="138285"/>
    <lineage>
        <taxon>Eukaryota</taxon>
        <taxon>Fungi</taxon>
        <taxon>Dikarya</taxon>
        <taxon>Ascomycota</taxon>
        <taxon>Pezizomycotina</taxon>
        <taxon>Eurotiomycetes</taxon>
        <taxon>Eurotiomycetidae</taxon>
        <taxon>Eurotiales</taxon>
        <taxon>Aspergillaceae</taxon>
        <taxon>Aspergillus</taxon>
        <taxon>Aspergillus subgen. Circumdati</taxon>
    </lineage>
</organism>
<evidence type="ECO:0000313" key="3">
    <source>
        <dbReference type="Proteomes" id="UP000327118"/>
    </source>
</evidence>
<dbReference type="Gene3D" id="3.40.50.720">
    <property type="entry name" value="NAD(P)-binding Rossmann-like Domain"/>
    <property type="match status" value="1"/>
</dbReference>
<protein>
    <submittedName>
        <fullName evidence="2">NAD(P)-binding protein</fullName>
    </submittedName>
</protein>
<dbReference type="Proteomes" id="UP000327118">
    <property type="component" value="Unassembled WGS sequence"/>
</dbReference>
<dbReference type="InterPro" id="IPR051783">
    <property type="entry name" value="NAD(P)-dependent_oxidoreduct"/>
</dbReference>